<dbReference type="STRING" id="745776.DGo_CA1711"/>
<accession>H8GVS6</accession>
<reference evidence="1 2" key="1">
    <citation type="journal article" date="2012" name="PLoS ONE">
        <title>Genome sequence and transcriptome analysis of the radioresistant bacterium Deinococcus gobiensis: insights into the extreme environmental adaptations.</title>
        <authorList>
            <person name="Yuan M."/>
            <person name="Chen M."/>
            <person name="Zhang W."/>
            <person name="Lu W."/>
            <person name="Wang J."/>
            <person name="Yang M."/>
            <person name="Zhao P."/>
            <person name="Tang R."/>
            <person name="Li X."/>
            <person name="Hao Y."/>
            <person name="Zhou Z."/>
            <person name="Zhan Y."/>
            <person name="Yu H."/>
            <person name="Teng C."/>
            <person name="Yan Y."/>
            <person name="Ping S."/>
            <person name="Wang Y."/>
            <person name="Lin M."/>
        </authorList>
    </citation>
    <scope>NUCLEOTIDE SEQUENCE [LARGE SCALE GENOMIC DNA]</scope>
    <source>
        <strain evidence="1 2">I-0</strain>
    </source>
</reference>
<evidence type="ECO:0008006" key="3">
    <source>
        <dbReference type="Google" id="ProtNLM"/>
    </source>
</evidence>
<dbReference type="AlphaFoldDB" id="H8GVS6"/>
<dbReference type="KEGG" id="dgo:DGo_CA1711"/>
<dbReference type="InterPro" id="IPR010352">
    <property type="entry name" value="DUF945"/>
</dbReference>
<dbReference type="PATRIC" id="fig|745776.4.peg.1758"/>
<dbReference type="OrthoDB" id="63240at2"/>
<dbReference type="EMBL" id="CP002191">
    <property type="protein sequence ID" value="AFD25638.1"/>
    <property type="molecule type" value="Genomic_DNA"/>
</dbReference>
<protein>
    <recommendedName>
        <fullName evidence="3">DUF945 domain-containing protein</fullName>
    </recommendedName>
</protein>
<organism evidence="1 2">
    <name type="scientific">Deinococcus gobiensis (strain DSM 21396 / JCM 16679 / CGMCC 1.7299 / I-0)</name>
    <dbReference type="NCBI Taxonomy" id="745776"/>
    <lineage>
        <taxon>Bacteria</taxon>
        <taxon>Thermotogati</taxon>
        <taxon>Deinococcota</taxon>
        <taxon>Deinococci</taxon>
        <taxon>Deinococcales</taxon>
        <taxon>Deinococcaceae</taxon>
        <taxon>Deinococcus</taxon>
    </lineage>
</organism>
<sequence length="465" mass="48402">MTQPNPLRTRRAARRRSPWPALALGAALLVGAYAGATAVFSGRAQAITQDFGRGLAAQVNSSGVATLSETGYRKGLTDSTQTLTLTLKETPSDSGRPLTLLITNHIRHGPLPGLRGVGQATVDTTFRFADAGMQAEYEKLFPGEKPAIHTLVGLAGSTESRVTVPQGQTTQEGQTVTWKALGGTVRVEGGRTSTDLGWPGLTSAGPEGKADFSGFRLAGTTQRSGPDDQLGTGDMAFTADRLSFSGEDQEVSLGGLKVASQTTRSGDFYDAALKYGVAEVKVAGTDLKNVQLDLGLRHLDRAALQRLLAVSREVQNGARAGATPDLTDAQTRELEAAGLALLRGSPKLTLDRLSVTEPGGEIVLTGEASAQRLAEQLAQGGAEDLRRMAAVPAALMGLLDLRLEGRAPRQAIEDLAALGGGAGDLTQTLEGLVGGGYVREAGGQLSTELKLTDGRLTLNGQALGE</sequence>
<evidence type="ECO:0000313" key="2">
    <source>
        <dbReference type="Proteomes" id="UP000007575"/>
    </source>
</evidence>
<name>H8GVS6_DEIGI</name>
<keyword evidence="2" id="KW-1185">Reference proteome</keyword>
<evidence type="ECO:0000313" key="1">
    <source>
        <dbReference type="EMBL" id="AFD25638.1"/>
    </source>
</evidence>
<proteinExistence type="predicted"/>
<dbReference type="Proteomes" id="UP000007575">
    <property type="component" value="Chromosome"/>
</dbReference>
<dbReference type="HOGENOM" id="CLU_602342_0_0_0"/>
<gene>
    <name evidence="1" type="ordered locus">DGo_CA1711</name>
</gene>
<dbReference type="eggNOG" id="COG5339">
    <property type="taxonomic scope" value="Bacteria"/>
</dbReference>
<dbReference type="RefSeq" id="WP_014685121.1">
    <property type="nucleotide sequence ID" value="NC_017790.1"/>
</dbReference>
<dbReference type="Pfam" id="PF06097">
    <property type="entry name" value="DUF945"/>
    <property type="match status" value="1"/>
</dbReference>